<evidence type="ECO:0000256" key="1">
    <source>
        <dbReference type="ARBA" id="ARBA00023015"/>
    </source>
</evidence>
<evidence type="ECO:0000259" key="6">
    <source>
        <dbReference type="PROSITE" id="PS50977"/>
    </source>
</evidence>
<protein>
    <recommendedName>
        <fullName evidence="6">HTH tetR-type domain-containing protein</fullName>
    </recommendedName>
</protein>
<dbReference type="PROSITE" id="PS50977">
    <property type="entry name" value="HTH_TETR_2"/>
    <property type="match status" value="1"/>
</dbReference>
<evidence type="ECO:0000256" key="2">
    <source>
        <dbReference type="ARBA" id="ARBA00023125"/>
    </source>
</evidence>
<dbReference type="InterPro" id="IPR050109">
    <property type="entry name" value="HTH-type_TetR-like_transc_reg"/>
</dbReference>
<feature type="DNA-binding region" description="H-T-H motif" evidence="4">
    <location>
        <begin position="56"/>
        <end position="75"/>
    </location>
</feature>
<dbReference type="PRINTS" id="PR00455">
    <property type="entry name" value="HTHTETR"/>
</dbReference>
<dbReference type="EMBL" id="CP010086">
    <property type="protein sequence ID" value="AJH01965.1"/>
    <property type="molecule type" value="Genomic_DNA"/>
</dbReference>
<keyword evidence="2 4" id="KW-0238">DNA-binding</keyword>
<name>A0A0B5QHV7_CLOBE</name>
<feature type="region of interest" description="Disordered" evidence="5">
    <location>
        <begin position="1"/>
        <end position="24"/>
    </location>
</feature>
<dbReference type="InterPro" id="IPR036271">
    <property type="entry name" value="Tet_transcr_reg_TetR-rel_C_sf"/>
</dbReference>
<keyword evidence="1" id="KW-0805">Transcription regulation</keyword>
<dbReference type="SUPFAM" id="SSF48498">
    <property type="entry name" value="Tetracyclin repressor-like, C-terminal domain"/>
    <property type="match status" value="1"/>
</dbReference>
<dbReference type="GO" id="GO:0003700">
    <property type="term" value="F:DNA-binding transcription factor activity"/>
    <property type="evidence" value="ECO:0007669"/>
    <property type="project" value="TreeGrafter"/>
</dbReference>
<dbReference type="OrthoDB" id="2388018at2"/>
<evidence type="ECO:0000313" key="7">
    <source>
        <dbReference type="EMBL" id="AJH01965.1"/>
    </source>
</evidence>
<dbReference type="STRING" id="1520.LF65_05450"/>
<evidence type="ECO:0000256" key="4">
    <source>
        <dbReference type="PROSITE-ProRule" id="PRU00335"/>
    </source>
</evidence>
<feature type="compositionally biased region" description="Polar residues" evidence="5">
    <location>
        <begin position="8"/>
        <end position="24"/>
    </location>
</feature>
<gene>
    <name evidence="7" type="ORF">LF65_05450</name>
</gene>
<dbReference type="SUPFAM" id="SSF46689">
    <property type="entry name" value="Homeodomain-like"/>
    <property type="match status" value="1"/>
</dbReference>
<reference evidence="8" key="1">
    <citation type="submission" date="2014-12" db="EMBL/GenBank/DDBJ databases">
        <title>Genome sequence of Clostridium beijerinckii strain 59B.</title>
        <authorList>
            <person name="Little G.T."/>
            <person name="Minton N.P."/>
        </authorList>
    </citation>
    <scope>NUCLEOTIDE SEQUENCE [LARGE SCALE GENOMIC DNA]</scope>
    <source>
        <strain evidence="8">59B</strain>
    </source>
</reference>
<dbReference type="Pfam" id="PF21597">
    <property type="entry name" value="TetR_C_43"/>
    <property type="match status" value="1"/>
</dbReference>
<dbReference type="Pfam" id="PF00440">
    <property type="entry name" value="TetR_N"/>
    <property type="match status" value="1"/>
</dbReference>
<keyword evidence="3" id="KW-0804">Transcription</keyword>
<proteinExistence type="predicted"/>
<dbReference type="AlphaFoldDB" id="A0A0B5QHV7"/>
<organism evidence="7 8">
    <name type="scientific">Clostridium beijerinckii</name>
    <name type="common">Clostridium MP</name>
    <dbReference type="NCBI Taxonomy" id="1520"/>
    <lineage>
        <taxon>Bacteria</taxon>
        <taxon>Bacillati</taxon>
        <taxon>Bacillota</taxon>
        <taxon>Clostridia</taxon>
        <taxon>Eubacteriales</taxon>
        <taxon>Clostridiaceae</taxon>
        <taxon>Clostridium</taxon>
    </lineage>
</organism>
<dbReference type="InterPro" id="IPR049445">
    <property type="entry name" value="TetR_SbtR-like_C"/>
</dbReference>
<dbReference type="KEGG" id="cbei:LF65_05450"/>
<dbReference type="PANTHER" id="PTHR30055">
    <property type="entry name" value="HTH-TYPE TRANSCRIPTIONAL REGULATOR RUTR"/>
    <property type="match status" value="1"/>
</dbReference>
<sequence>MIDKEHSVNNTDNIPQANDNNFVNNSKSLRADAKQNREQILDAAYKVFAEKGLSIPISEIARQAGVGIGTVYRHFPNKEALFEAVNISYKQQLTKEAKSLVNNTDPGKAFFDFFTHIIKDGFTNKSLKDALNAGMSNSDVLQDFQSAFANLLTKAQQAKAVRGDIDTKDLITLMMSLLLTIEQRKGDLDIGRFNKLISIVSDGLRYKDTINKST</sequence>
<feature type="domain" description="HTH tetR-type" evidence="6">
    <location>
        <begin position="34"/>
        <end position="93"/>
    </location>
</feature>
<evidence type="ECO:0000313" key="8">
    <source>
        <dbReference type="Proteomes" id="UP000031866"/>
    </source>
</evidence>
<dbReference type="RefSeq" id="WP_052483042.1">
    <property type="nucleotide sequence ID" value="NZ_CP010086.2"/>
</dbReference>
<accession>A0A0B5QHV7</accession>
<evidence type="ECO:0000256" key="5">
    <source>
        <dbReference type="SAM" id="MobiDB-lite"/>
    </source>
</evidence>
<dbReference type="PANTHER" id="PTHR30055:SF234">
    <property type="entry name" value="HTH-TYPE TRANSCRIPTIONAL REGULATOR BETI"/>
    <property type="match status" value="1"/>
</dbReference>
<dbReference type="GO" id="GO:0000976">
    <property type="term" value="F:transcription cis-regulatory region binding"/>
    <property type="evidence" value="ECO:0007669"/>
    <property type="project" value="TreeGrafter"/>
</dbReference>
<dbReference type="Gene3D" id="1.10.357.10">
    <property type="entry name" value="Tetracycline Repressor, domain 2"/>
    <property type="match status" value="1"/>
</dbReference>
<dbReference type="InterPro" id="IPR001647">
    <property type="entry name" value="HTH_TetR"/>
</dbReference>
<evidence type="ECO:0000256" key="3">
    <source>
        <dbReference type="ARBA" id="ARBA00023163"/>
    </source>
</evidence>
<dbReference type="Proteomes" id="UP000031866">
    <property type="component" value="Chromosome"/>
</dbReference>
<dbReference type="InterPro" id="IPR009057">
    <property type="entry name" value="Homeodomain-like_sf"/>
</dbReference>